<dbReference type="InterPro" id="IPR017972">
    <property type="entry name" value="Cyt_P450_CS"/>
</dbReference>
<comment type="caution">
    <text evidence="3">The sequence shown here is derived from an EMBL/GenBank/DDBJ whole genome shotgun (WGS) entry which is preliminary data.</text>
</comment>
<feature type="compositionally biased region" description="Pro residues" evidence="2">
    <location>
        <begin position="486"/>
        <end position="501"/>
    </location>
</feature>
<gene>
    <name evidence="3" type="ORF">ACFP3U_12860</name>
</gene>
<dbReference type="PANTHER" id="PTHR46696">
    <property type="entry name" value="P450, PUTATIVE (EUROFUNG)-RELATED"/>
    <property type="match status" value="1"/>
</dbReference>
<evidence type="ECO:0000256" key="2">
    <source>
        <dbReference type="SAM" id="MobiDB-lite"/>
    </source>
</evidence>
<proteinExistence type="inferred from homology"/>
<protein>
    <submittedName>
        <fullName evidence="3">Cytochrome P450</fullName>
    </submittedName>
</protein>
<sequence>MTTPFRDDATLVPPAGCPAHLAGAPGAPEDTDLDATGPADPEGHEPGLDELPVAELRRLYGPEAEADPAGLYEKLRAEYGEVAPVLLHGDLPAWLVLGHSANLTVLRTPSRFSRDSRRWTAFQEGRVGADSPLMPVIAWQPLCVFADGAEHRRLRGAVTDGLNGTDRRGVRRFVTRYTAELVAEFGPTGRAELVSRFAEHLPMLVMTQLVGMPEEYGPKLVEAARDLMKGTETAIASNEHVVAALRRLVERKRTDPGADLCTRLMQHEAGLTDEEVLEHLRVVLLAANETTVNLIADTLKMILTDERFRAHLSGGHMTVPDGLDQVLWDAPPMSLVAGRWATGDTLLGGRRIRAGDMLLLGLAAGNVDPVVRPDLAKPLHGNRSHLSFGSGPHECPGQDIGRAIAETGIDSLLTLLPDLRLAVPEPELTWTSAWLSRHLVELPVEFTPREPEPAAERGTASAAASAPAATPAATPAAASVAASVAPPVPVAPRPGPTPVGPSPALDPRARRGWWARLTGWFRR</sequence>
<organism evidence="3 4">
    <name type="scientific">Kitasatospora misakiensis</name>
    <dbReference type="NCBI Taxonomy" id="67330"/>
    <lineage>
        <taxon>Bacteria</taxon>
        <taxon>Bacillati</taxon>
        <taxon>Actinomycetota</taxon>
        <taxon>Actinomycetes</taxon>
        <taxon>Kitasatosporales</taxon>
        <taxon>Streptomycetaceae</taxon>
        <taxon>Kitasatospora</taxon>
    </lineage>
</organism>
<evidence type="ECO:0000256" key="1">
    <source>
        <dbReference type="ARBA" id="ARBA00010617"/>
    </source>
</evidence>
<dbReference type="PROSITE" id="PS00086">
    <property type="entry name" value="CYTOCHROME_P450"/>
    <property type="match status" value="1"/>
</dbReference>
<keyword evidence="4" id="KW-1185">Reference proteome</keyword>
<feature type="compositionally biased region" description="Low complexity" evidence="2">
    <location>
        <begin position="456"/>
        <end position="468"/>
    </location>
</feature>
<feature type="region of interest" description="Disordered" evidence="2">
    <location>
        <begin position="1"/>
        <end position="50"/>
    </location>
</feature>
<dbReference type="InterPro" id="IPR036396">
    <property type="entry name" value="Cyt_P450_sf"/>
</dbReference>
<dbReference type="Proteomes" id="UP001595975">
    <property type="component" value="Unassembled WGS sequence"/>
</dbReference>
<dbReference type="InterPro" id="IPR002397">
    <property type="entry name" value="Cyt_P450_B"/>
</dbReference>
<feature type="region of interest" description="Disordered" evidence="2">
    <location>
        <begin position="449"/>
        <end position="468"/>
    </location>
</feature>
<accession>A0ABW0X5Y4</accession>
<comment type="similarity">
    <text evidence="1">Belongs to the cytochrome P450 family.</text>
</comment>
<dbReference type="EMBL" id="JBHSOF010000013">
    <property type="protein sequence ID" value="MFC5663871.1"/>
    <property type="molecule type" value="Genomic_DNA"/>
</dbReference>
<feature type="region of interest" description="Disordered" evidence="2">
    <location>
        <begin position="486"/>
        <end position="507"/>
    </location>
</feature>
<evidence type="ECO:0000313" key="3">
    <source>
        <dbReference type="EMBL" id="MFC5663871.1"/>
    </source>
</evidence>
<evidence type="ECO:0000313" key="4">
    <source>
        <dbReference type="Proteomes" id="UP001595975"/>
    </source>
</evidence>
<dbReference type="PRINTS" id="PR00359">
    <property type="entry name" value="BP450"/>
</dbReference>
<name>A0ABW0X5Y4_9ACTN</name>
<dbReference type="PANTHER" id="PTHR46696:SF1">
    <property type="entry name" value="CYTOCHROME P450 YJIB-RELATED"/>
    <property type="match status" value="1"/>
</dbReference>
<reference evidence="4" key="1">
    <citation type="journal article" date="2019" name="Int. J. Syst. Evol. Microbiol.">
        <title>The Global Catalogue of Microorganisms (GCM) 10K type strain sequencing project: providing services to taxonomists for standard genome sequencing and annotation.</title>
        <authorList>
            <consortium name="The Broad Institute Genomics Platform"/>
            <consortium name="The Broad Institute Genome Sequencing Center for Infectious Disease"/>
            <person name="Wu L."/>
            <person name="Ma J."/>
        </authorList>
    </citation>
    <scope>NUCLEOTIDE SEQUENCE [LARGE SCALE GENOMIC DNA]</scope>
    <source>
        <strain evidence="4">CGMCC 4.1437</strain>
    </source>
</reference>
<dbReference type="SUPFAM" id="SSF48264">
    <property type="entry name" value="Cytochrome P450"/>
    <property type="match status" value="1"/>
</dbReference>
<dbReference type="Gene3D" id="1.10.630.10">
    <property type="entry name" value="Cytochrome P450"/>
    <property type="match status" value="1"/>
</dbReference>
<dbReference type="CDD" id="cd20623">
    <property type="entry name" value="CYP_unk"/>
    <property type="match status" value="1"/>
</dbReference>
<dbReference type="RefSeq" id="WP_380225575.1">
    <property type="nucleotide sequence ID" value="NZ_JBHSOF010000013.1"/>
</dbReference>